<dbReference type="PIRSF" id="PIRSF016493">
    <property type="entry name" value="Glycyl_aminpptds"/>
    <property type="match status" value="1"/>
</dbReference>
<keyword evidence="4" id="KW-1185">Reference proteome</keyword>
<dbReference type="Gene3D" id="2.60.40.3650">
    <property type="match status" value="1"/>
</dbReference>
<dbReference type="Pfam" id="PF17899">
    <property type="entry name" value="Peptidase_M61_N"/>
    <property type="match status" value="1"/>
</dbReference>
<sequence>MANFSLIKAIFLSLQPTPNQRLIIYIFMTKFTLNSFVLVTLLLGINLLGFSASPVLRHEISMPAPHTHYFQVKTTVDLSQAHWNKPYVDFKMAAWTPGSYLIREFARNVESLSTVKNGTLIPVDKINKNTWRVYLGKGQKQVTISYDIYAFELSVRTSFLDDTHGYINPASVLLYVNELAQQAQSVYINPHKSFLRISTALKQTAVQTYEAKNLDELIDSPIEIGNHQVFEFKVGNIPHQIAFYGLAKVDTTKFIADVKKMCEEAARVIGQHPCDHYLFIIHNLLKGSGGLEHLYSTTCQVARAAYETENGYHGIIGLLSHEYFHLWNVKRIRPKALGPFDYENENYTHNLWLSEGMTSYYGALILQRSGQTTTDAYLKSVANEITTVENTPGNKVESAASASWDAWIKYYRPNENSRNSTISYYSKGAVLGTVLNLWIIKQSNGKANLDDVFRYLYQNYYLKQQRGFTDAELENAFSSVAGTSAKTIFQQLVYGTEKPDYANLLQEVGYEWTDANQGKSTPYLGFTVTAGKIATVLKGSTAYDYGLNVGDEVLKVNLDTFESVDKTLKDKNVGDTILFTLRRDGLERTLAIPVDKSNLAAYKISSMTNLTESQKALRMKWLGKIN</sequence>
<dbReference type="InterPro" id="IPR007963">
    <property type="entry name" value="Peptidase_M61_catalytic"/>
</dbReference>
<dbReference type="InterPro" id="IPR036034">
    <property type="entry name" value="PDZ_sf"/>
</dbReference>
<evidence type="ECO:0000256" key="1">
    <source>
        <dbReference type="SAM" id="Phobius"/>
    </source>
</evidence>
<evidence type="ECO:0000313" key="4">
    <source>
        <dbReference type="Proteomes" id="UP001318301"/>
    </source>
</evidence>
<dbReference type="EMBL" id="SEWW01000001">
    <property type="protein sequence ID" value="NGZ43343.1"/>
    <property type="molecule type" value="Genomic_DNA"/>
</dbReference>
<feature type="domain" description="PDZ" evidence="2">
    <location>
        <begin position="507"/>
        <end position="557"/>
    </location>
</feature>
<keyword evidence="1" id="KW-0472">Membrane</keyword>
<protein>
    <submittedName>
        <fullName evidence="3">M61 family peptidase</fullName>
    </submittedName>
</protein>
<evidence type="ECO:0000313" key="3">
    <source>
        <dbReference type="EMBL" id="NGZ43343.1"/>
    </source>
</evidence>
<gene>
    <name evidence="3" type="ORF">EWU23_02535</name>
</gene>
<feature type="transmembrane region" description="Helical" evidence="1">
    <location>
        <begin position="22"/>
        <end position="48"/>
    </location>
</feature>
<evidence type="ECO:0000259" key="2">
    <source>
        <dbReference type="PROSITE" id="PS50106"/>
    </source>
</evidence>
<dbReference type="InterPro" id="IPR027268">
    <property type="entry name" value="Peptidase_M4/M1_CTD_sf"/>
</dbReference>
<proteinExistence type="predicted"/>
<name>A0ABX0ETH3_9BACT</name>
<dbReference type="SMART" id="SM00228">
    <property type="entry name" value="PDZ"/>
    <property type="match status" value="1"/>
</dbReference>
<keyword evidence="1" id="KW-1133">Transmembrane helix</keyword>
<dbReference type="PROSITE" id="PS50106">
    <property type="entry name" value="PDZ"/>
    <property type="match status" value="1"/>
</dbReference>
<dbReference type="Gene3D" id="1.10.390.10">
    <property type="entry name" value="Neutral Protease Domain 2"/>
    <property type="match status" value="1"/>
</dbReference>
<dbReference type="InterPro" id="IPR040756">
    <property type="entry name" value="Peptidase_M61_N"/>
</dbReference>
<dbReference type="Pfam" id="PF05299">
    <property type="entry name" value="Peptidase_M61"/>
    <property type="match status" value="1"/>
</dbReference>
<dbReference type="Proteomes" id="UP001318301">
    <property type="component" value="Unassembled WGS sequence"/>
</dbReference>
<organism evidence="3 4">
    <name type="scientific">Aquirufa beregesia</name>
    <dbReference type="NCBI Taxonomy" id="2516556"/>
    <lineage>
        <taxon>Bacteria</taxon>
        <taxon>Pseudomonadati</taxon>
        <taxon>Bacteroidota</taxon>
        <taxon>Cytophagia</taxon>
        <taxon>Cytophagales</taxon>
        <taxon>Flectobacillaceae</taxon>
        <taxon>Aquirufa</taxon>
    </lineage>
</organism>
<dbReference type="InterPro" id="IPR024191">
    <property type="entry name" value="Peptidase_M61"/>
</dbReference>
<keyword evidence="1" id="KW-0812">Transmembrane</keyword>
<dbReference type="SUPFAM" id="SSF50156">
    <property type="entry name" value="PDZ domain-like"/>
    <property type="match status" value="1"/>
</dbReference>
<comment type="caution">
    <text evidence="3">The sequence shown here is derived from an EMBL/GenBank/DDBJ whole genome shotgun (WGS) entry which is preliminary data.</text>
</comment>
<reference evidence="3 4" key="1">
    <citation type="submission" date="2019-02" db="EMBL/GenBank/DDBJ databases">
        <title>Genome of a new Bacteroidetes strain.</title>
        <authorList>
            <person name="Pitt A."/>
        </authorList>
    </citation>
    <scope>NUCLEOTIDE SEQUENCE [LARGE SCALE GENOMIC DNA]</scope>
    <source>
        <strain evidence="3 4">50C-KIRBA</strain>
    </source>
</reference>
<dbReference type="Gene3D" id="2.30.42.10">
    <property type="match status" value="1"/>
</dbReference>
<accession>A0ABX0ETH3</accession>
<dbReference type="SUPFAM" id="SSF55486">
    <property type="entry name" value="Metalloproteases ('zincins'), catalytic domain"/>
    <property type="match status" value="1"/>
</dbReference>
<dbReference type="InterPro" id="IPR001478">
    <property type="entry name" value="PDZ"/>
</dbReference>